<proteinExistence type="predicted"/>
<name>A0A974PR60_9HYPH</name>
<keyword evidence="4" id="KW-1185">Reference proteome</keyword>
<dbReference type="Pfam" id="PF03480">
    <property type="entry name" value="DctP"/>
    <property type="match status" value="1"/>
</dbReference>
<sequence>MVYALAGLFLAVAFRPLGAAELSFAIGHPPQSYLVRGGEVFAAALRRETGGEVTARVYAMSLLSLAETSPGLRAGLADIGVVLTTYQAGEYPATNLIHDASMVLDRFSSLPRRLKGAAYAPAMAEFILTRCPECVAEFARQNQVYTGAAATTPYALSCVRPVRSMAELRGARLRVGGANWARWAEAMKAVPVTMAGNEMLEALTQRIIDCVVLSLPDVRNFGLSGSIRSITADVPGGVYVAAFANVNRDVWRRLTAAERRAIMKATAWGTATTNWAYGEGEQQVIGQAVAAGGSVYEADAAVREASARFTEADLSRLAEIYAAQGVGRSRQMLDEFLPILERWALGVSQVSSAEELADIYWQDLYSKVDVSDPGR</sequence>
<protein>
    <submittedName>
        <fullName evidence="3">C4-dicarboxylate TRAP transporter substrate-binding protein</fullName>
    </submittedName>
</protein>
<evidence type="ECO:0000256" key="1">
    <source>
        <dbReference type="ARBA" id="ARBA00022729"/>
    </source>
</evidence>
<reference evidence="3 4" key="1">
    <citation type="submission" date="2020-10" db="EMBL/GenBank/DDBJ databases">
        <title>Degradation of 1,4-Dioxane by Xanthobacter sp. YN2, via a Novel Group-2 Soluble Di-Iron Monooxygenase.</title>
        <authorList>
            <person name="Ma F."/>
            <person name="Wang Y."/>
            <person name="Yang J."/>
            <person name="Guo H."/>
            <person name="Su D."/>
            <person name="Yu L."/>
        </authorList>
    </citation>
    <scope>NUCLEOTIDE SEQUENCE [LARGE SCALE GENOMIC DNA]</scope>
    <source>
        <strain evidence="3 4">YN2</strain>
    </source>
</reference>
<dbReference type="PANTHER" id="PTHR33376">
    <property type="match status" value="1"/>
</dbReference>
<dbReference type="GO" id="GO:0055085">
    <property type="term" value="P:transmembrane transport"/>
    <property type="evidence" value="ECO:0007669"/>
    <property type="project" value="InterPro"/>
</dbReference>
<feature type="signal peptide" evidence="2">
    <location>
        <begin position="1"/>
        <end position="19"/>
    </location>
</feature>
<dbReference type="KEGG" id="xdi:EZH22_05680"/>
<dbReference type="Gene3D" id="3.40.190.170">
    <property type="entry name" value="Bacterial extracellular solute-binding protein, family 7"/>
    <property type="match status" value="1"/>
</dbReference>
<organism evidence="3 4">
    <name type="scientific">Xanthobacter dioxanivorans</name>
    <dbReference type="NCBI Taxonomy" id="2528964"/>
    <lineage>
        <taxon>Bacteria</taxon>
        <taxon>Pseudomonadati</taxon>
        <taxon>Pseudomonadota</taxon>
        <taxon>Alphaproteobacteria</taxon>
        <taxon>Hyphomicrobiales</taxon>
        <taxon>Xanthobacteraceae</taxon>
        <taxon>Xanthobacter</taxon>
    </lineage>
</organism>
<feature type="chain" id="PRO_5037146040" evidence="2">
    <location>
        <begin position="20"/>
        <end position="375"/>
    </location>
</feature>
<dbReference type="InterPro" id="IPR038404">
    <property type="entry name" value="TRAP_DctP_sf"/>
</dbReference>
<keyword evidence="1 2" id="KW-0732">Signal</keyword>
<dbReference type="EMBL" id="CP063362">
    <property type="protein sequence ID" value="QRG07864.1"/>
    <property type="molecule type" value="Genomic_DNA"/>
</dbReference>
<evidence type="ECO:0000313" key="3">
    <source>
        <dbReference type="EMBL" id="QRG07864.1"/>
    </source>
</evidence>
<dbReference type="PANTHER" id="PTHR33376:SF15">
    <property type="entry name" value="BLL6794 PROTEIN"/>
    <property type="match status" value="1"/>
</dbReference>
<accession>A0A974PR60</accession>
<gene>
    <name evidence="3" type="ORF">EZH22_05680</name>
</gene>
<evidence type="ECO:0000313" key="4">
    <source>
        <dbReference type="Proteomes" id="UP000596427"/>
    </source>
</evidence>
<dbReference type="AlphaFoldDB" id="A0A974PR60"/>
<dbReference type="RefSeq" id="WP_203194776.1">
    <property type="nucleotide sequence ID" value="NZ_CP063362.1"/>
</dbReference>
<evidence type="ECO:0000256" key="2">
    <source>
        <dbReference type="SAM" id="SignalP"/>
    </source>
</evidence>
<dbReference type="InterPro" id="IPR018389">
    <property type="entry name" value="DctP_fam"/>
</dbReference>
<dbReference type="CDD" id="cd13666">
    <property type="entry name" value="PBP2_TRAP_DctP_like_1"/>
    <property type="match status" value="1"/>
</dbReference>
<dbReference type="Proteomes" id="UP000596427">
    <property type="component" value="Chromosome"/>
</dbReference>